<evidence type="ECO:0000313" key="8">
    <source>
        <dbReference type="EMBL" id="ANQ07932.1"/>
    </source>
</evidence>
<feature type="transmembrane region" description="Helical" evidence="6">
    <location>
        <begin position="635"/>
        <end position="657"/>
    </location>
</feature>
<feature type="transmembrane region" description="Helical" evidence="6">
    <location>
        <begin position="1681"/>
        <end position="1703"/>
    </location>
</feature>
<dbReference type="KEGG" id="pcot:PCOAH_00021410"/>
<dbReference type="PANTHER" id="PTHR19229:SF36">
    <property type="entry name" value="ATP-BINDING CASSETTE SUB-FAMILY A MEMBER 2"/>
    <property type="match status" value="1"/>
</dbReference>
<evidence type="ECO:0000256" key="3">
    <source>
        <dbReference type="ARBA" id="ARBA00022741"/>
    </source>
</evidence>
<feature type="transmembrane region" description="Helical" evidence="6">
    <location>
        <begin position="591"/>
        <end position="615"/>
    </location>
</feature>
<feature type="compositionally biased region" description="Low complexity" evidence="5">
    <location>
        <begin position="1837"/>
        <end position="1847"/>
    </location>
</feature>
<feature type="transmembrane region" description="Helical" evidence="6">
    <location>
        <begin position="1615"/>
        <end position="1638"/>
    </location>
</feature>
<dbReference type="Pfam" id="PF00005">
    <property type="entry name" value="ABC_tran"/>
    <property type="match status" value="1"/>
</dbReference>
<keyword evidence="6" id="KW-0812">Transmembrane</keyword>
<feature type="compositionally biased region" description="Polar residues" evidence="5">
    <location>
        <begin position="1931"/>
        <end position="1955"/>
    </location>
</feature>
<evidence type="ECO:0000256" key="4">
    <source>
        <dbReference type="ARBA" id="ARBA00022840"/>
    </source>
</evidence>
<organism evidence="8 9">
    <name type="scientific">Plasmodium coatneyi</name>
    <dbReference type="NCBI Taxonomy" id="208452"/>
    <lineage>
        <taxon>Eukaryota</taxon>
        <taxon>Sar</taxon>
        <taxon>Alveolata</taxon>
        <taxon>Apicomplexa</taxon>
        <taxon>Aconoidasida</taxon>
        <taxon>Haemosporida</taxon>
        <taxon>Plasmodiidae</taxon>
        <taxon>Plasmodium</taxon>
    </lineage>
</organism>
<feature type="transmembrane region" description="Helical" evidence="6">
    <location>
        <begin position="1782"/>
        <end position="1801"/>
    </location>
</feature>
<evidence type="ECO:0000256" key="2">
    <source>
        <dbReference type="ARBA" id="ARBA00022737"/>
    </source>
</evidence>
<keyword evidence="9" id="KW-1185">Reference proteome</keyword>
<feature type="compositionally biased region" description="Polar residues" evidence="5">
    <location>
        <begin position="1810"/>
        <end position="1836"/>
    </location>
</feature>
<feature type="transmembrane region" description="Helical" evidence="6">
    <location>
        <begin position="1645"/>
        <end position="1669"/>
    </location>
</feature>
<dbReference type="VEuPathDB" id="PlasmoDB:PCOAH_00021410"/>
<dbReference type="InterPro" id="IPR003593">
    <property type="entry name" value="AAA+_ATPase"/>
</dbReference>
<evidence type="ECO:0000259" key="7">
    <source>
        <dbReference type="PROSITE" id="PS50893"/>
    </source>
</evidence>
<dbReference type="PANTHER" id="PTHR19229">
    <property type="entry name" value="ATP-BINDING CASSETTE TRANSPORTER SUBFAMILY A ABCA"/>
    <property type="match status" value="1"/>
</dbReference>
<accession>A0A1B1DYQ0</accession>
<evidence type="ECO:0000256" key="1">
    <source>
        <dbReference type="ARBA" id="ARBA00022448"/>
    </source>
</evidence>
<keyword evidence="3" id="KW-0547">Nucleotide-binding</keyword>
<feature type="transmembrane region" description="Helical" evidence="6">
    <location>
        <begin position="1256"/>
        <end position="1275"/>
    </location>
</feature>
<dbReference type="OrthoDB" id="8061355at2759"/>
<dbReference type="SUPFAM" id="SSF52540">
    <property type="entry name" value="P-loop containing nucleoside triphosphate hydrolases"/>
    <property type="match status" value="2"/>
</dbReference>
<feature type="transmembrane region" description="Helical" evidence="6">
    <location>
        <begin position="564"/>
        <end position="585"/>
    </location>
</feature>
<proteinExistence type="predicted"/>
<evidence type="ECO:0000256" key="6">
    <source>
        <dbReference type="SAM" id="Phobius"/>
    </source>
</evidence>
<dbReference type="Proteomes" id="UP000092716">
    <property type="component" value="Chromosome 8"/>
</dbReference>
<keyword evidence="1" id="KW-0813">Transport</keyword>
<dbReference type="GO" id="GO:0016887">
    <property type="term" value="F:ATP hydrolysis activity"/>
    <property type="evidence" value="ECO:0007669"/>
    <property type="project" value="InterPro"/>
</dbReference>
<keyword evidence="6" id="KW-1133">Transmembrane helix</keyword>
<evidence type="ECO:0000313" key="9">
    <source>
        <dbReference type="Proteomes" id="UP000092716"/>
    </source>
</evidence>
<feature type="transmembrane region" description="Helical" evidence="6">
    <location>
        <begin position="1581"/>
        <end position="1609"/>
    </location>
</feature>
<feature type="compositionally biased region" description="Low complexity" evidence="5">
    <location>
        <begin position="2322"/>
        <end position="2340"/>
    </location>
</feature>
<keyword evidence="2" id="KW-0677">Repeat</keyword>
<dbReference type="SMART" id="SM00382">
    <property type="entry name" value="AAA"/>
    <property type="match status" value="1"/>
</dbReference>
<evidence type="ECO:0000256" key="5">
    <source>
        <dbReference type="SAM" id="MobiDB-lite"/>
    </source>
</evidence>
<protein>
    <submittedName>
        <fullName evidence="8">Transporter</fullName>
    </submittedName>
</protein>
<feature type="region of interest" description="Disordered" evidence="5">
    <location>
        <begin position="1810"/>
        <end position="1847"/>
    </location>
</feature>
<dbReference type="GeneID" id="30908867"/>
<dbReference type="GO" id="GO:0005524">
    <property type="term" value="F:ATP binding"/>
    <property type="evidence" value="ECO:0007669"/>
    <property type="project" value="UniProtKB-KW"/>
</dbReference>
<dbReference type="GO" id="GO:0005319">
    <property type="term" value="F:lipid transporter activity"/>
    <property type="evidence" value="ECO:0007669"/>
    <property type="project" value="TreeGrafter"/>
</dbReference>
<dbReference type="GO" id="GO:0140359">
    <property type="term" value="F:ABC-type transporter activity"/>
    <property type="evidence" value="ECO:0007669"/>
    <property type="project" value="InterPro"/>
</dbReference>
<sequence>MKLRKLYGLLKKTYYEKRKDFVLYFFFLLIPFLLVSFHLFLRNISEKYSLEIYNNFSENDKIDLNDTIRQYVLFLSNELCSREIGDNVYVNHICLTPDDELSRSFLSYANENDLNIFRVYKSEEECLQNLKYAIQLRESDLANSRRKPLGENLSPLVHSFKNNLKQGKSITLEELYRDVHPEVEYDVLLKVQLDEETLREVRKTHLYKSFIRDIKNLKDESSHNAFFKDDRNKLFFFNFVKNNLIETNKACGLLGIENVSHLGEQNRLRFSYIFGKKPSGHTDKGTNEANNTNHTSIEKEINHNEVAKPTNQMNHVVSLQNEKDVVTNVSYKIRVGDYALLTSSENYFFNDININLKQNFVNFNTVDDLSLNVYFNEWYYSSFFIVLEYHFNLFMLKYNARLGGNTSPHTTPTTTTTATTGGGDSSPSSTSLHLNDFFLLHMPMKSMKINAFDTIEKNIFRMVMFLCVCLFIVNICFDINKERKINMENFLFCLKISKYYYYFSWLLFYFIVLFFYNTLFTYVIYLYVYKKMVNFFILFLYMYMFIVNSLLFTVICMHFSDNNAINYIASFLIFFLFSSFRLIIHSGVGDVLSFFVLIIPHASFCLALDFIFILVKNDIQISYPEMFIKFENICLMHLLLYSVFSFILLTCILIYMIHYRNRRQGKLYLRRGSAHQVGASGQIRCSEGDSFMLELTESHSKQNKHNQQKQHHHQQSESSQPLQPIQKKLKRRASIRTARVTQFGRHHPVTQGDRPADCYLVIKNVNKTYGRKHVLKDVSLTLRSNRIFVLLGENGSGKSTLINIITEMITEDGGEIHFVRRGRSGSGITGQRRNRDPSPLQKLIRRSAHKRSHEMEISYCSQNVILYDNLTFYETIVIFLLYYNKDVEKYLKKKRTRKIMNDLDLEQYLNHKIKNLIDDVKKKISIFICFLVKRDVYILDEPFIALDIKTKTKLFKFFEKIKKNNIIFICTHDIYEANNFANDIAVIKSGEIIFNGTKRQFQKLIDYKFVLNVRFSDDGGVHQLNNGDNPSDNRPNGGNLFDFLTDPTASTYTPETIKQNIIHFVKSVREENKTCFIFFNSSHIYCTYKIGETESLKKLLYVLKRFRHILTYELKTIDIYYTYIYIYTYYEKRSLLKNVQDRDLRNLIKMDPLFYLFFDNVRYFNELNRKVAQIGILDKPPVGGGSATPDLGYLRDILVKGKRDKGANVTEQVEKPNYAAGKKTPNLVSRLVNFLCTYVKPTLFLKIKKDLCNTSFYWYKFLVPIFLLSFGLLIIKCVSLFGKIEKVELDYSTISSNHLKTSTLNYHIIYTSEMGPDAGQQSSTDRQSTSPQMHVTSKWANYWQGRKWKNKKFNPVMQMKNAFPKPNKTNSDNQVHLSTNSFNYYNSTINALLQKYCINEKINYIGEQISEDNLYERVNNYLEKRSTKHKDISLGTYIFQINEKLTHHEDMDYSTDVEVKVNLFCNYTSIHSYAYYTNSAFNVLAEFQSEMQQQSGGAKRNTVGSSSKWEDAYNTPPPPKNRIDVINEPFPIKFHEYFLRDFYINMYVFLSIVIFFCVFFEKLRNEIDYRKIFENFYVHKYVHYLQILLLEYMYYLIYILLLFFILYLFQYREFVLPSFFLFLMLYGFNTFLSISLFSSLYMHSYILFVFVNFIFCGIISIVIYVLVILSYAYNNQVLMNLSHIFVCIFRILDSFSLSHVLNIRSLCLNMKRHMQQIDDELIRDTSRSYFNEQIRPGHLFGNNRDSLHSPGGEEPFSGLGSSEALKGFCSDSNSFFNTTGDFLFLIVNCALYLMLLFYKLYNLNRQTRNEAGSQTGTESTNELQNGDQIEQPTNLHSSSTDSQSSDSSQQKYAFAVRHFYLTNSEYKRDERTEKKGLLHLLSFASRLLKWPQRTIVTDTYRKFNEEITDSNSKAIFAIPDEKWKGKEASTGEGSSDGGSNHRGSSSEGNNETGQHPQGGLHEDQKYILKDINVKMKPYKIYTFSSIFNNDLNVLYFFKFFFANGQTTRGLKSDPSDGQRNATTQATQVTQTVQMTQTEDESDYKIVLIPNMTIYEHVKIILTYKNISLSSAELMYVINLLMLTVNLRCDVHINCNQLSGGMRKKVELIINLLRDDRIIFLYKLNDNIDFCSQIYINLILKNVLLVNEQGDRTGEDNNKVDYLLGGETSQWITPYSRRRNSNVNDQLGLASTRDKEQTEECPISSNIQSVNEGIINAFIKDNILKIKFAPRNFAIYTHIYTDIFYYDYLYLFNRNEITYENFTENMMRSFQDHYSFQVKLKGIDHAKINEYIKFFFCTNKRACVRFCKVMKALAERGRNRTNSRISNRISNRTSNRSNNHSSDTDDAISFVEQNAKRNALSLYNLFRIFKTVKMGKDNLLPHRPKKKKKKNNLLILSKFHKVLLNLIIDKSSYVNLYLNRNKYISLFLLFKFAIYELAYQNIQHFVQRCKSVKRIYSEMTMSNQCLFILKIPDNKHFFKLLGRFQKECTVELLRCYFFLRVDQVCGHFGGATSLIRMTFIYTYSYFLIFVFPPTRRNQPTDQIRR</sequence>
<keyword evidence="6" id="KW-0472">Membrane</keyword>
<feature type="transmembrane region" description="Helical" evidence="6">
    <location>
        <begin position="1542"/>
        <end position="1560"/>
    </location>
</feature>
<keyword evidence="4" id="KW-0067">ATP-binding</keyword>
<feature type="transmembrane region" description="Helical" evidence="6">
    <location>
        <begin position="459"/>
        <end position="479"/>
    </location>
</feature>
<dbReference type="RefSeq" id="XP_019914627.1">
    <property type="nucleotide sequence ID" value="XM_020058948.1"/>
</dbReference>
<dbReference type="EMBL" id="CP016246">
    <property type="protein sequence ID" value="ANQ07932.1"/>
    <property type="molecule type" value="Genomic_DNA"/>
</dbReference>
<dbReference type="GO" id="GO:0016020">
    <property type="term" value="C:membrane"/>
    <property type="evidence" value="ECO:0007669"/>
    <property type="project" value="InterPro"/>
</dbReference>
<dbReference type="Gene3D" id="3.40.50.300">
    <property type="entry name" value="P-loop containing nucleotide triphosphate hydrolases"/>
    <property type="match status" value="2"/>
</dbReference>
<dbReference type="PROSITE" id="PS50893">
    <property type="entry name" value="ABC_TRANSPORTER_2"/>
    <property type="match status" value="1"/>
</dbReference>
<feature type="transmembrane region" description="Helical" evidence="6">
    <location>
        <begin position="500"/>
        <end position="529"/>
    </location>
</feature>
<reference evidence="9" key="1">
    <citation type="submission" date="2016-06" db="EMBL/GenBank/DDBJ databases">
        <title>First high quality genome sequence of Plasmodium coatneyi using continuous long reads from single molecule, real-time sequencing.</title>
        <authorList>
            <person name="Chien J.-T."/>
            <person name="Pakala S.B."/>
            <person name="Geraldo J.A."/>
            <person name="Lapp S.A."/>
            <person name="Barnwell J.W."/>
            <person name="Kissinger J.C."/>
            <person name="Galinski M.R."/>
            <person name="Humphrey J.C."/>
        </authorList>
    </citation>
    <scope>NUCLEOTIDE SEQUENCE [LARGE SCALE GENOMIC DNA]</scope>
    <source>
        <strain evidence="9">Hackeri</strain>
    </source>
</reference>
<name>A0A1B1DYQ0_9APIC</name>
<feature type="region of interest" description="Disordered" evidence="5">
    <location>
        <begin position="1925"/>
        <end position="1961"/>
    </location>
</feature>
<feature type="transmembrane region" description="Helical" evidence="6">
    <location>
        <begin position="21"/>
        <end position="41"/>
    </location>
</feature>
<feature type="transmembrane region" description="Helical" evidence="6">
    <location>
        <begin position="535"/>
        <end position="557"/>
    </location>
</feature>
<feature type="region of interest" description="Disordered" evidence="5">
    <location>
        <begin position="2322"/>
        <end position="2344"/>
    </location>
</feature>
<feature type="compositionally biased region" description="Basic residues" evidence="5">
    <location>
        <begin position="701"/>
        <end position="713"/>
    </location>
</feature>
<dbReference type="InterPro" id="IPR026082">
    <property type="entry name" value="ABCA"/>
</dbReference>
<feature type="region of interest" description="Disordered" evidence="5">
    <location>
        <begin position="407"/>
        <end position="428"/>
    </location>
</feature>
<feature type="region of interest" description="Disordered" evidence="5">
    <location>
        <begin position="698"/>
        <end position="728"/>
    </location>
</feature>
<gene>
    <name evidence="8" type="ORF">PCOAH_00021410</name>
</gene>
<feature type="domain" description="ABC transporter" evidence="7">
    <location>
        <begin position="760"/>
        <end position="1014"/>
    </location>
</feature>
<dbReference type="InterPro" id="IPR027417">
    <property type="entry name" value="P-loop_NTPase"/>
</dbReference>
<dbReference type="InterPro" id="IPR003439">
    <property type="entry name" value="ABC_transporter-like_ATP-bd"/>
</dbReference>